<evidence type="ECO:0000313" key="4">
    <source>
        <dbReference type="Proteomes" id="UP000321947"/>
    </source>
</evidence>
<evidence type="ECO:0000313" key="3">
    <source>
        <dbReference type="Proteomes" id="UP000321393"/>
    </source>
</evidence>
<dbReference type="EMBL" id="SSTE01017567">
    <property type="protein sequence ID" value="KAA0040339.1"/>
    <property type="molecule type" value="Genomic_DNA"/>
</dbReference>
<dbReference type="Proteomes" id="UP000321393">
    <property type="component" value="Unassembled WGS sequence"/>
</dbReference>
<gene>
    <name evidence="2" type="ORF">E5676_scaffold142G004280</name>
    <name evidence="1" type="ORF">E6C27_scaffold460G00440</name>
</gene>
<accession>A0A5A7TGE7</accession>
<protein>
    <submittedName>
        <fullName evidence="1">Uncharacterized protein</fullName>
    </submittedName>
</protein>
<organism evidence="1 3">
    <name type="scientific">Cucumis melo var. makuwa</name>
    <name type="common">Oriental melon</name>
    <dbReference type="NCBI Taxonomy" id="1194695"/>
    <lineage>
        <taxon>Eukaryota</taxon>
        <taxon>Viridiplantae</taxon>
        <taxon>Streptophyta</taxon>
        <taxon>Embryophyta</taxon>
        <taxon>Tracheophyta</taxon>
        <taxon>Spermatophyta</taxon>
        <taxon>Magnoliopsida</taxon>
        <taxon>eudicotyledons</taxon>
        <taxon>Gunneridae</taxon>
        <taxon>Pentapetalae</taxon>
        <taxon>rosids</taxon>
        <taxon>fabids</taxon>
        <taxon>Cucurbitales</taxon>
        <taxon>Cucurbitaceae</taxon>
        <taxon>Benincaseae</taxon>
        <taxon>Cucumis</taxon>
    </lineage>
</organism>
<name>A0A5A7TGE7_CUCMM</name>
<dbReference type="EMBL" id="SSTD01004586">
    <property type="protein sequence ID" value="TYK23364.1"/>
    <property type="molecule type" value="Genomic_DNA"/>
</dbReference>
<dbReference type="Proteomes" id="UP000321947">
    <property type="component" value="Unassembled WGS sequence"/>
</dbReference>
<comment type="caution">
    <text evidence="1">The sequence shown here is derived from an EMBL/GenBank/DDBJ whole genome shotgun (WGS) entry which is preliminary data.</text>
</comment>
<dbReference type="AlphaFoldDB" id="A0A5A7TGE7"/>
<evidence type="ECO:0000313" key="1">
    <source>
        <dbReference type="EMBL" id="KAA0040339.1"/>
    </source>
</evidence>
<proteinExistence type="predicted"/>
<reference evidence="3 4" key="1">
    <citation type="submission" date="2019-08" db="EMBL/GenBank/DDBJ databases">
        <title>Draft genome sequences of two oriental melons (Cucumis melo L. var makuwa).</title>
        <authorList>
            <person name="Kwon S.-Y."/>
        </authorList>
    </citation>
    <scope>NUCLEOTIDE SEQUENCE [LARGE SCALE GENOMIC DNA]</scope>
    <source>
        <strain evidence="4">cv. Chang Bougi</strain>
        <strain evidence="3">cv. SW 3</strain>
        <tissue evidence="1">Leaf</tissue>
    </source>
</reference>
<evidence type="ECO:0000313" key="2">
    <source>
        <dbReference type="EMBL" id="TYK23364.1"/>
    </source>
</evidence>
<sequence length="60" mass="6424">MSKYANVFYDVKNNVGRNESGEAFPTPYQHGVGNASTDAMTCVGQSGVESFSADRPYAEA</sequence>